<organism evidence="1 2">
    <name type="scientific">Palleronia pelagia</name>
    <dbReference type="NCBI Taxonomy" id="387096"/>
    <lineage>
        <taxon>Bacteria</taxon>
        <taxon>Pseudomonadati</taxon>
        <taxon>Pseudomonadota</taxon>
        <taxon>Alphaproteobacteria</taxon>
        <taxon>Rhodobacterales</taxon>
        <taxon>Roseobacteraceae</taxon>
        <taxon>Palleronia</taxon>
    </lineage>
</organism>
<name>A0A1H8FQX7_9RHOB</name>
<dbReference type="RefSeq" id="WP_073127331.1">
    <property type="nucleotide sequence ID" value="NZ_FOCM01000003.1"/>
</dbReference>
<reference evidence="2" key="1">
    <citation type="submission" date="2016-10" db="EMBL/GenBank/DDBJ databases">
        <authorList>
            <person name="Varghese N."/>
            <person name="Submissions S."/>
        </authorList>
    </citation>
    <scope>NUCLEOTIDE SEQUENCE [LARGE SCALE GENOMIC DNA]</scope>
    <source>
        <strain evidence="2">DSM 26893</strain>
    </source>
</reference>
<dbReference type="AlphaFoldDB" id="A0A1H8FQX7"/>
<dbReference type="Proteomes" id="UP000199372">
    <property type="component" value="Unassembled WGS sequence"/>
</dbReference>
<evidence type="ECO:0000313" key="1">
    <source>
        <dbReference type="EMBL" id="SEN33657.1"/>
    </source>
</evidence>
<dbReference type="OrthoDB" id="7644839at2"/>
<proteinExistence type="predicted"/>
<dbReference type="EMBL" id="FOCM01000003">
    <property type="protein sequence ID" value="SEN33657.1"/>
    <property type="molecule type" value="Genomic_DNA"/>
</dbReference>
<accession>A0A1H8FQX7</accession>
<keyword evidence="2" id="KW-1185">Reference proteome</keyword>
<evidence type="ECO:0000313" key="2">
    <source>
        <dbReference type="Proteomes" id="UP000199372"/>
    </source>
</evidence>
<protein>
    <submittedName>
        <fullName evidence="1">Uncharacterized protein</fullName>
    </submittedName>
</protein>
<gene>
    <name evidence="1" type="ORF">SAMN04488011_103418</name>
</gene>
<sequence length="64" mass="7255">MTRHIIDKSAPSPSRRAIRTFLRMERAEASGGISRLVARLDRQPGRRTGARLPAFLRIDRGREA</sequence>